<reference evidence="1" key="1">
    <citation type="submission" date="2022-07" db="EMBL/GenBank/DDBJ databases">
        <title>Phylogenomic reconstructions and comparative analyses of Kickxellomycotina fungi.</title>
        <authorList>
            <person name="Reynolds N.K."/>
            <person name="Stajich J.E."/>
            <person name="Barry K."/>
            <person name="Grigoriev I.V."/>
            <person name="Crous P."/>
            <person name="Smith M.E."/>
        </authorList>
    </citation>
    <scope>NUCLEOTIDE SEQUENCE</scope>
    <source>
        <strain evidence="1">BCRC 34191</strain>
    </source>
</reference>
<comment type="caution">
    <text evidence="1">The sequence shown here is derived from an EMBL/GenBank/DDBJ whole genome shotgun (WGS) entry which is preliminary data.</text>
</comment>
<name>A0ACC1KGK8_9FUNG</name>
<sequence length="626" mass="66718">MDYRAAATRQLKEGATAVPGPAAPAKKTATASPGPAPTEQTKPSVDASPVVSPPTDSPKMKAIHSGRTGNGTGNSANSNGHGARKAASSSPLSYAATAASKKAVAAATTTAASGNGGENGAMGRKGSGRQTSPPSMPLTLLVGACIRVTLTSGSDIEGLVYTYDVYSGVVALISALTSDDLPDLQNIVGASPSVGGGRQRAQIHLVKAANIKAVEVLAPADATDGETKGAFVMPEVRAVDTSVVEARKQRALIQAQERAQRIGVGVSDKAQSIFEALSRTLPCRWSRDSIIVLDEVSIEPPYSVDSCRELQPASFSLQRVKKVLQGELSRLDRVAATGDSAQTPATETPPTGEQSPQPAPSLAPHAGEPEEKIEYIGNTRFPRPRPKPRRTITPGDAVGLDAPAGKVEHTPLTTQLEQKWRDVLSPEKNLESRAKIIREIGESHFQNILDLRNNGDKLFEAPAHLIPAVKAKFLPNLEGKTLAGANVDIVDLCRGKTTLLTVEFVKFAEKHTKSFIDVFEKAYLDQPNVQVVQVNIEENWAKAAVLRMCLPYVRRAIPKHRHSTYVVHYGGVESLRGSLGIANPLIGYSFLVDSKTRVRWYANGEAVKSEAINMVSLTQELIRKAK</sequence>
<protein>
    <submittedName>
        <fullName evidence="1">Mitochondrial ATPase complex subunit atp10</fullName>
    </submittedName>
</protein>
<accession>A0ACC1KGK8</accession>
<dbReference type="EMBL" id="JANBUK010000523">
    <property type="protein sequence ID" value="KAJ2789648.1"/>
    <property type="molecule type" value="Genomic_DNA"/>
</dbReference>
<dbReference type="Proteomes" id="UP001140066">
    <property type="component" value="Unassembled WGS sequence"/>
</dbReference>
<keyword evidence="2" id="KW-1185">Reference proteome</keyword>
<evidence type="ECO:0000313" key="1">
    <source>
        <dbReference type="EMBL" id="KAJ2789648.1"/>
    </source>
</evidence>
<evidence type="ECO:0000313" key="2">
    <source>
        <dbReference type="Proteomes" id="UP001140066"/>
    </source>
</evidence>
<organism evidence="1 2">
    <name type="scientific">Coemansia linderi</name>
    <dbReference type="NCBI Taxonomy" id="2663919"/>
    <lineage>
        <taxon>Eukaryota</taxon>
        <taxon>Fungi</taxon>
        <taxon>Fungi incertae sedis</taxon>
        <taxon>Zoopagomycota</taxon>
        <taxon>Kickxellomycotina</taxon>
        <taxon>Kickxellomycetes</taxon>
        <taxon>Kickxellales</taxon>
        <taxon>Kickxellaceae</taxon>
        <taxon>Coemansia</taxon>
    </lineage>
</organism>
<proteinExistence type="predicted"/>
<gene>
    <name evidence="1" type="primary">ATP10</name>
    <name evidence="1" type="ORF">GGI18_002280</name>
</gene>